<reference evidence="4 5" key="1">
    <citation type="submission" date="2020-12" db="EMBL/GenBank/DDBJ databases">
        <title>Concerted genomic and epigenomic changes stabilize Arabidopsis allopolyploids.</title>
        <authorList>
            <person name="Chen Z."/>
        </authorList>
    </citation>
    <scope>NUCLEOTIDE SEQUENCE [LARGE SCALE GENOMIC DNA]</scope>
    <source>
        <strain evidence="4">Allo738</strain>
        <tissue evidence="4">Leaf</tissue>
    </source>
</reference>
<feature type="coiled-coil region" evidence="1">
    <location>
        <begin position="902"/>
        <end position="983"/>
    </location>
</feature>
<dbReference type="Pfam" id="PF03732">
    <property type="entry name" value="Retrotrans_gag"/>
    <property type="match status" value="1"/>
</dbReference>
<keyword evidence="1" id="KW-0175">Coiled coil</keyword>
<accession>A0A8T1XIV2</accession>
<dbReference type="EMBL" id="JAEFBK010000013">
    <property type="protein sequence ID" value="KAG7534513.1"/>
    <property type="molecule type" value="Genomic_DNA"/>
</dbReference>
<feature type="compositionally biased region" description="Basic and acidic residues" evidence="2">
    <location>
        <begin position="197"/>
        <end position="206"/>
    </location>
</feature>
<dbReference type="AlphaFoldDB" id="A0A8T1XIV2"/>
<proteinExistence type="predicted"/>
<dbReference type="PANTHER" id="PTHR35046">
    <property type="entry name" value="ZINC KNUCKLE (CCHC-TYPE) FAMILY PROTEIN"/>
    <property type="match status" value="1"/>
</dbReference>
<evidence type="ECO:0000259" key="3">
    <source>
        <dbReference type="Pfam" id="PF03732"/>
    </source>
</evidence>
<feature type="domain" description="Retrotransposon gag" evidence="3">
    <location>
        <begin position="52"/>
        <end position="122"/>
    </location>
</feature>
<feature type="region of interest" description="Disordered" evidence="2">
    <location>
        <begin position="1021"/>
        <end position="1043"/>
    </location>
</feature>
<evidence type="ECO:0000256" key="1">
    <source>
        <dbReference type="SAM" id="Coils"/>
    </source>
</evidence>
<evidence type="ECO:0000256" key="2">
    <source>
        <dbReference type="SAM" id="MobiDB-lite"/>
    </source>
</evidence>
<evidence type="ECO:0000313" key="4">
    <source>
        <dbReference type="EMBL" id="KAG7534513.1"/>
    </source>
</evidence>
<dbReference type="Proteomes" id="UP000694240">
    <property type="component" value="Chromosome 13"/>
</dbReference>
<dbReference type="InterPro" id="IPR005162">
    <property type="entry name" value="Retrotrans_gag_dom"/>
</dbReference>
<sequence length="1043" mass="119558">MASKDRIWEANFKVDIPKIHGGIFSDSLIDWLVEIEKIWEFQSVSDDRLVSLVVKKFRGYAASWWHQVKTTRKQAGKSPIKSWAKLKQKLCAHFLPCHYGSLVYNRLQNLKRGTRVLVDYEENCHFHDNYFIDKPIHGIYNDKDNDLSSMAYVADPKLDVIVAEEGDIVNFVDNVMDVTKSDEDLINTNDMGDDGDVADRDGHDDQILNGDTSLDVRDVDDRFDSFKTILDVTEVAVLDPAYDGGEVDVQNIEFIETQGVSYEQLSPVKFGHVIKNLTEMDDDTCIASMIHHQTTNSEPPDRGRREMSFVHHEVDLYHKVYGSPVFEIFVDRIFDLSVVDNTSFEASNEYDKGIIVIGGPDNRDCLKSLCQRRLSREDFPENYKTKPKTEETHMCSSKTEFMNWDFGIENPRQIPSYPRRHVYGKDVNSKNHIDFFFTMGELTRNKRHVMDFYVNKNIIMMLLSRDIRGLSNVASNSMRLHLHTCALMTNTCKGRKVFQFFLVFFDFDVHEGADIERSNVDDYTQIVGVINLDLLPPPFTLIVVSPHGQIVSIYSSNSVLLCSRSSFHRGCHLASFVLPHINAFVELLPPIQWMSHLLCFMEAVTNVCSAKWLQEILMVERRIQVAAFQIQVNFLVGLDKVQIDSLSQDLFIGLRTCLRWKSIMFCLIEKDNGVVFKDHSGSKKSCFLVVVGSIEVVLRVGDVSRIKLLNHLQDIINVEPKSCEAFTWIDRAVSQRLLDSNSISTTFSCWSDVTCESRKLLTCGKLSFFLACFSNKLRFMAISSDLWSSSSWNVGFLTVRYMMRCHGESFDFAIACQDVLQQIQQYLKLAATTFIASMVKRFYMVFDPGDFEWVVFAKACFPLHTRSDSDNVQEEILKTEFEICYEQWHKINQENIDHVKDKLLLQHKMERLEKKLVSEKEESKRLKIKLAATQGCFCALKREDHNVLIIRLKAALVAEKEKSNQLEKELMEYERNVRMLNSGTKKLDQILSMGRLGKARCGLGYRGDISSSKTVFVPGSLSMSTGIREQPDSRPNPLPPEGT</sequence>
<protein>
    <submittedName>
        <fullName evidence="4">Retrotransposon gag domain</fullName>
    </submittedName>
</protein>
<feature type="region of interest" description="Disordered" evidence="2">
    <location>
        <begin position="187"/>
        <end position="206"/>
    </location>
</feature>
<name>A0A8T1XIV2_9BRAS</name>
<organism evidence="4 5">
    <name type="scientific">Arabidopsis thaliana x Arabidopsis arenosa</name>
    <dbReference type="NCBI Taxonomy" id="1240361"/>
    <lineage>
        <taxon>Eukaryota</taxon>
        <taxon>Viridiplantae</taxon>
        <taxon>Streptophyta</taxon>
        <taxon>Embryophyta</taxon>
        <taxon>Tracheophyta</taxon>
        <taxon>Spermatophyta</taxon>
        <taxon>Magnoliopsida</taxon>
        <taxon>eudicotyledons</taxon>
        <taxon>Gunneridae</taxon>
        <taxon>Pentapetalae</taxon>
        <taxon>rosids</taxon>
        <taxon>malvids</taxon>
        <taxon>Brassicales</taxon>
        <taxon>Brassicaceae</taxon>
        <taxon>Camelineae</taxon>
        <taxon>Arabidopsis</taxon>
    </lineage>
</organism>
<comment type="caution">
    <text evidence="4">The sequence shown here is derived from an EMBL/GenBank/DDBJ whole genome shotgun (WGS) entry which is preliminary data.</text>
</comment>
<feature type="compositionally biased region" description="Pro residues" evidence="2">
    <location>
        <begin position="1034"/>
        <end position="1043"/>
    </location>
</feature>
<evidence type="ECO:0000313" key="5">
    <source>
        <dbReference type="Proteomes" id="UP000694240"/>
    </source>
</evidence>
<keyword evidence="5" id="KW-1185">Reference proteome</keyword>
<gene>
    <name evidence="4" type="ORF">ISN45_Aa08g020600</name>
</gene>
<dbReference type="PANTHER" id="PTHR35046:SF18">
    <property type="entry name" value="RNA-DIRECTED DNA POLYMERASE"/>
    <property type="match status" value="1"/>
</dbReference>